<dbReference type="EMBL" id="DUZY01000003">
    <property type="protein sequence ID" value="DAD31943.1"/>
    <property type="molecule type" value="Genomic_DNA"/>
</dbReference>
<accession>A0A822YIJ6</accession>
<feature type="region of interest" description="Disordered" evidence="1">
    <location>
        <begin position="89"/>
        <end position="108"/>
    </location>
</feature>
<reference evidence="2 3" key="1">
    <citation type="journal article" date="2020" name="Mol. Biol. Evol.">
        <title>Distinct Expression and Methylation Patterns for Genes with Different Fates following a Single Whole-Genome Duplication in Flowering Plants.</title>
        <authorList>
            <person name="Shi T."/>
            <person name="Rahmani R.S."/>
            <person name="Gugger P.F."/>
            <person name="Wang M."/>
            <person name="Li H."/>
            <person name="Zhang Y."/>
            <person name="Li Z."/>
            <person name="Wang Q."/>
            <person name="Van de Peer Y."/>
            <person name="Marchal K."/>
            <person name="Chen J."/>
        </authorList>
    </citation>
    <scope>NUCLEOTIDE SEQUENCE [LARGE SCALE GENOMIC DNA]</scope>
    <source>
        <tissue evidence="2">Leaf</tissue>
    </source>
</reference>
<dbReference type="AlphaFoldDB" id="A0A822YIJ6"/>
<gene>
    <name evidence="2" type="ORF">HUJ06_010794</name>
</gene>
<dbReference type="Proteomes" id="UP000607653">
    <property type="component" value="Unassembled WGS sequence"/>
</dbReference>
<evidence type="ECO:0000313" key="2">
    <source>
        <dbReference type="EMBL" id="DAD31943.1"/>
    </source>
</evidence>
<feature type="compositionally biased region" description="Pro residues" evidence="1">
    <location>
        <begin position="95"/>
        <end position="108"/>
    </location>
</feature>
<evidence type="ECO:0000256" key="1">
    <source>
        <dbReference type="SAM" id="MobiDB-lite"/>
    </source>
</evidence>
<keyword evidence="3" id="KW-1185">Reference proteome</keyword>
<name>A0A822YIJ6_NELNU</name>
<sequence length="108" mass="12520">MQNYCTRILLVQTPARRHPPLLSVLPLIYFLLRQNYYEAQPNSKKMKAVIIEKNIERSSHVARRQEATLLHFFRMTWGFFRGVLEEEVSGGDLLPLPPSPLSYPSPPL</sequence>
<comment type="caution">
    <text evidence="2">The sequence shown here is derived from an EMBL/GenBank/DDBJ whole genome shotgun (WGS) entry which is preliminary data.</text>
</comment>
<protein>
    <submittedName>
        <fullName evidence="2">Uncharacterized protein</fullName>
    </submittedName>
</protein>
<evidence type="ECO:0000313" key="3">
    <source>
        <dbReference type="Proteomes" id="UP000607653"/>
    </source>
</evidence>
<organism evidence="2 3">
    <name type="scientific">Nelumbo nucifera</name>
    <name type="common">Sacred lotus</name>
    <dbReference type="NCBI Taxonomy" id="4432"/>
    <lineage>
        <taxon>Eukaryota</taxon>
        <taxon>Viridiplantae</taxon>
        <taxon>Streptophyta</taxon>
        <taxon>Embryophyta</taxon>
        <taxon>Tracheophyta</taxon>
        <taxon>Spermatophyta</taxon>
        <taxon>Magnoliopsida</taxon>
        <taxon>Proteales</taxon>
        <taxon>Nelumbonaceae</taxon>
        <taxon>Nelumbo</taxon>
    </lineage>
</organism>
<proteinExistence type="predicted"/>